<dbReference type="Proteomes" id="UP000525078">
    <property type="component" value="Unassembled WGS sequence"/>
</dbReference>
<dbReference type="EMBL" id="JAATIP010000134">
    <property type="protein sequence ID" value="KAF4368489.1"/>
    <property type="molecule type" value="Genomic_DNA"/>
</dbReference>
<sequence length="80" mass="9085">MGENSGENSSSNSKLARAFDELGVDHEVENDVFGDDDDDDEKNNILMKKMISEHPLFELLIHTHFNCLKRIGMETVMTTK</sequence>
<accession>A0A7J6FF18</accession>
<name>A0A7J6FF18_CANSA</name>
<evidence type="ECO:0000313" key="2">
    <source>
        <dbReference type="Proteomes" id="UP000525078"/>
    </source>
</evidence>
<proteinExistence type="predicted"/>
<gene>
    <name evidence="1" type="ORF">F8388_018613</name>
</gene>
<organism evidence="1 2">
    <name type="scientific">Cannabis sativa</name>
    <name type="common">Hemp</name>
    <name type="synonym">Marijuana</name>
    <dbReference type="NCBI Taxonomy" id="3483"/>
    <lineage>
        <taxon>Eukaryota</taxon>
        <taxon>Viridiplantae</taxon>
        <taxon>Streptophyta</taxon>
        <taxon>Embryophyta</taxon>
        <taxon>Tracheophyta</taxon>
        <taxon>Spermatophyta</taxon>
        <taxon>Magnoliopsida</taxon>
        <taxon>eudicotyledons</taxon>
        <taxon>Gunneridae</taxon>
        <taxon>Pentapetalae</taxon>
        <taxon>rosids</taxon>
        <taxon>fabids</taxon>
        <taxon>Rosales</taxon>
        <taxon>Cannabaceae</taxon>
        <taxon>Cannabis</taxon>
    </lineage>
</organism>
<evidence type="ECO:0000313" key="1">
    <source>
        <dbReference type="EMBL" id="KAF4368489.1"/>
    </source>
</evidence>
<protein>
    <recommendedName>
        <fullName evidence="3">KNOX1 domain-containing protein</fullName>
    </recommendedName>
</protein>
<dbReference type="AlphaFoldDB" id="A0A7J6FF18"/>
<evidence type="ECO:0008006" key="3">
    <source>
        <dbReference type="Google" id="ProtNLM"/>
    </source>
</evidence>
<comment type="caution">
    <text evidence="1">The sequence shown here is derived from an EMBL/GenBank/DDBJ whole genome shotgun (WGS) entry which is preliminary data.</text>
</comment>
<reference evidence="1 2" key="1">
    <citation type="journal article" date="2020" name="bioRxiv">
        <title>Sequence and annotation of 42 cannabis genomes reveals extensive copy number variation in cannabinoid synthesis and pathogen resistance genes.</title>
        <authorList>
            <person name="Mckernan K.J."/>
            <person name="Helbert Y."/>
            <person name="Kane L.T."/>
            <person name="Ebling H."/>
            <person name="Zhang L."/>
            <person name="Liu B."/>
            <person name="Eaton Z."/>
            <person name="Mclaughlin S."/>
            <person name="Kingan S."/>
            <person name="Baybayan P."/>
            <person name="Concepcion G."/>
            <person name="Jordan M."/>
            <person name="Riva A."/>
            <person name="Barbazuk W."/>
            <person name="Harkins T."/>
        </authorList>
    </citation>
    <scope>NUCLEOTIDE SEQUENCE [LARGE SCALE GENOMIC DNA]</scope>
    <source>
        <strain evidence="2">cv. Jamaican Lion 4</strain>
        <tissue evidence="1">Leaf</tissue>
    </source>
</reference>